<dbReference type="InterPro" id="IPR038727">
    <property type="entry name" value="NadR/Ttd14_AAA_dom"/>
</dbReference>
<proteinExistence type="predicted"/>
<name>A0A5S9IQ05_UABAM</name>
<dbReference type="Gene3D" id="3.40.50.300">
    <property type="entry name" value="P-loop containing nucleotide triphosphate hydrolases"/>
    <property type="match status" value="1"/>
</dbReference>
<dbReference type="AlphaFoldDB" id="A0A5S9IQ05"/>
<reference evidence="2 3" key="1">
    <citation type="submission" date="2019-08" db="EMBL/GenBank/DDBJ databases">
        <title>Complete genome sequence of Candidatus Uab amorphum.</title>
        <authorList>
            <person name="Shiratori T."/>
            <person name="Suzuki S."/>
            <person name="Kakizawa Y."/>
            <person name="Ishida K."/>
        </authorList>
    </citation>
    <scope>NUCLEOTIDE SEQUENCE [LARGE SCALE GENOMIC DNA]</scope>
    <source>
        <strain evidence="2 3">SRT547</strain>
    </source>
</reference>
<keyword evidence="3" id="KW-1185">Reference proteome</keyword>
<evidence type="ECO:0000259" key="1">
    <source>
        <dbReference type="Pfam" id="PF13521"/>
    </source>
</evidence>
<dbReference type="SUPFAM" id="SSF52540">
    <property type="entry name" value="P-loop containing nucleoside triphosphate hydrolases"/>
    <property type="match status" value="1"/>
</dbReference>
<dbReference type="RefSeq" id="WP_151969874.1">
    <property type="nucleotide sequence ID" value="NZ_AP019860.1"/>
</dbReference>
<dbReference type="OrthoDB" id="9757917at2"/>
<dbReference type="EMBL" id="AP019860">
    <property type="protein sequence ID" value="BBM85784.1"/>
    <property type="molecule type" value="Genomic_DNA"/>
</dbReference>
<protein>
    <submittedName>
        <fullName evidence="2">ATPase</fullName>
    </submittedName>
</protein>
<sequence length="182" mass="21292">MSHKIYRRNFIVISGCSGGGKSTLLYALQQQGFSVINEPGRFIVKQQINTSAVPWINIHEFLHLTLEKSISDFSSTSPHKLTFFDRSIIDTIHPQSPNLNKFNNAAQKYRYCPTIFIVPPWREIFVNDAERRHSFSQAQKEYNRLVDLYHKYHYTMISIPKVSVDGRVRFVLERLEEMRISL</sequence>
<gene>
    <name evidence="2" type="ORF">UABAM_04162</name>
</gene>
<evidence type="ECO:0000313" key="3">
    <source>
        <dbReference type="Proteomes" id="UP000326354"/>
    </source>
</evidence>
<evidence type="ECO:0000313" key="2">
    <source>
        <dbReference type="EMBL" id="BBM85784.1"/>
    </source>
</evidence>
<dbReference type="Proteomes" id="UP000326354">
    <property type="component" value="Chromosome"/>
</dbReference>
<dbReference type="KEGG" id="uam:UABAM_04162"/>
<feature type="domain" description="NadR/Ttd14 AAA" evidence="1">
    <location>
        <begin position="11"/>
        <end position="167"/>
    </location>
</feature>
<dbReference type="Pfam" id="PF13521">
    <property type="entry name" value="AAA_28"/>
    <property type="match status" value="1"/>
</dbReference>
<accession>A0A5S9IQ05</accession>
<organism evidence="2 3">
    <name type="scientific">Uabimicrobium amorphum</name>
    <dbReference type="NCBI Taxonomy" id="2596890"/>
    <lineage>
        <taxon>Bacteria</taxon>
        <taxon>Pseudomonadati</taxon>
        <taxon>Planctomycetota</taxon>
        <taxon>Candidatus Uabimicrobiia</taxon>
        <taxon>Candidatus Uabimicrobiales</taxon>
        <taxon>Candidatus Uabimicrobiaceae</taxon>
        <taxon>Candidatus Uabimicrobium</taxon>
    </lineage>
</organism>
<dbReference type="InterPro" id="IPR027417">
    <property type="entry name" value="P-loop_NTPase"/>
</dbReference>